<evidence type="ECO:0000313" key="12">
    <source>
        <dbReference type="Proteomes" id="UP001291926"/>
    </source>
</evidence>
<evidence type="ECO:0000256" key="3">
    <source>
        <dbReference type="ARBA" id="ARBA00022692"/>
    </source>
</evidence>
<dbReference type="Gene3D" id="3.80.10.10">
    <property type="entry name" value="Ribonuclease Inhibitor"/>
    <property type="match status" value="2"/>
</dbReference>
<dbReference type="Pfam" id="PF00560">
    <property type="entry name" value="LRR_1"/>
    <property type="match status" value="5"/>
</dbReference>
<dbReference type="SUPFAM" id="SSF52058">
    <property type="entry name" value="L domain-like"/>
    <property type="match status" value="1"/>
</dbReference>
<dbReference type="InterPro" id="IPR001611">
    <property type="entry name" value="Leu-rich_rpt"/>
</dbReference>
<evidence type="ECO:0000256" key="5">
    <source>
        <dbReference type="ARBA" id="ARBA00022737"/>
    </source>
</evidence>
<evidence type="ECO:0000256" key="1">
    <source>
        <dbReference type="ARBA" id="ARBA00004479"/>
    </source>
</evidence>
<keyword evidence="8" id="KW-0325">Glycoprotein</keyword>
<dbReference type="Pfam" id="PF08263">
    <property type="entry name" value="LRRNT_2"/>
    <property type="match status" value="1"/>
</dbReference>
<keyword evidence="3" id="KW-0812">Transmembrane</keyword>
<proteinExistence type="predicted"/>
<organism evidence="11 12">
    <name type="scientific">Penstemon davidsonii</name>
    <dbReference type="NCBI Taxonomy" id="160366"/>
    <lineage>
        <taxon>Eukaryota</taxon>
        <taxon>Viridiplantae</taxon>
        <taxon>Streptophyta</taxon>
        <taxon>Embryophyta</taxon>
        <taxon>Tracheophyta</taxon>
        <taxon>Spermatophyta</taxon>
        <taxon>Magnoliopsida</taxon>
        <taxon>eudicotyledons</taxon>
        <taxon>Gunneridae</taxon>
        <taxon>Pentapetalae</taxon>
        <taxon>asterids</taxon>
        <taxon>lamiids</taxon>
        <taxon>Lamiales</taxon>
        <taxon>Plantaginaceae</taxon>
        <taxon>Cheloneae</taxon>
        <taxon>Penstemon</taxon>
    </lineage>
</organism>
<reference evidence="11 12" key="1">
    <citation type="journal article" date="2023" name="bioRxiv">
        <title>Genome report: Whole genome sequence and annotation of Penstemon davidsonii.</title>
        <authorList>
            <person name="Ostevik K.L."/>
            <person name="Alabady M."/>
            <person name="Zhang M."/>
            <person name="Rausher M.D."/>
        </authorList>
    </citation>
    <scope>NUCLEOTIDE SEQUENCE [LARGE SCALE GENOMIC DNA]</scope>
    <source>
        <strain evidence="11">DNT005</strain>
        <tissue evidence="11">Whole leaf</tissue>
    </source>
</reference>
<dbReference type="EMBL" id="JAYDYQ010002152">
    <property type="protein sequence ID" value="KAK4487096.1"/>
    <property type="molecule type" value="Genomic_DNA"/>
</dbReference>
<dbReference type="PANTHER" id="PTHR48063">
    <property type="entry name" value="LRR RECEPTOR-LIKE KINASE"/>
    <property type="match status" value="1"/>
</dbReference>
<feature type="chain" id="PRO_5045908656" description="Leucine-rich repeat-containing N-terminal plant-type domain-containing protein" evidence="9">
    <location>
        <begin position="26"/>
        <end position="345"/>
    </location>
</feature>
<protein>
    <recommendedName>
        <fullName evidence="10">Leucine-rich repeat-containing N-terminal plant-type domain-containing protein</fullName>
    </recommendedName>
</protein>
<gene>
    <name evidence="11" type="ORF">RD792_006411</name>
</gene>
<sequence length="345" mass="38457">MGKEAAIIFLFLSFYSIEILVAVAATSPLNSSTDEHSLLAIKSHIIASDPNNILASNWSVGTDFCTWIGITCSQKHLRVTKLILFTRGLQGTIAKEIGKLSFLTNLNLAQNNLSGSIPSSLGDLKALIELDLSSNRLSGEIPLFLGQLSNLEYLGLTFSSLDGTMFEDHFAKLSKLSDLRLSSLKFKVKLDWVPPFQLRRLVLKSCDIGGQFPQWVQMQKELEYLEMNNCSISDTLSKSLYNSKNLTSLYLSNNHIQGPIPNNISQMLPFLNYLFLDQNRINGSLPDSLCGLKYLLLMDLSKNNLSGYIPECLGNLQYLLYMKPATYNGCPRDKSASTPMKYEDL</sequence>
<dbReference type="Proteomes" id="UP001291926">
    <property type="component" value="Unassembled WGS sequence"/>
</dbReference>
<feature type="domain" description="Leucine-rich repeat-containing N-terminal plant-type" evidence="10">
    <location>
        <begin position="32"/>
        <end position="73"/>
    </location>
</feature>
<dbReference type="PANTHER" id="PTHR48063:SF112">
    <property type="entry name" value="RECEPTOR LIKE PROTEIN 30-LIKE"/>
    <property type="match status" value="1"/>
</dbReference>
<evidence type="ECO:0000256" key="6">
    <source>
        <dbReference type="ARBA" id="ARBA00022989"/>
    </source>
</evidence>
<name>A0ABR0DCX1_9LAMI</name>
<comment type="caution">
    <text evidence="11">The sequence shown here is derived from an EMBL/GenBank/DDBJ whole genome shotgun (WGS) entry which is preliminary data.</text>
</comment>
<evidence type="ECO:0000313" key="11">
    <source>
        <dbReference type="EMBL" id="KAK4487096.1"/>
    </source>
</evidence>
<keyword evidence="6" id="KW-1133">Transmembrane helix</keyword>
<evidence type="ECO:0000256" key="8">
    <source>
        <dbReference type="ARBA" id="ARBA00023180"/>
    </source>
</evidence>
<dbReference type="PROSITE" id="PS51450">
    <property type="entry name" value="LRR"/>
    <property type="match status" value="1"/>
</dbReference>
<comment type="subcellular location">
    <subcellularLocation>
        <location evidence="1">Membrane</location>
        <topology evidence="1">Single-pass type I membrane protein</topology>
    </subcellularLocation>
</comment>
<keyword evidence="2" id="KW-0433">Leucine-rich repeat</keyword>
<feature type="signal peptide" evidence="9">
    <location>
        <begin position="1"/>
        <end position="25"/>
    </location>
</feature>
<keyword evidence="12" id="KW-1185">Reference proteome</keyword>
<evidence type="ECO:0000256" key="2">
    <source>
        <dbReference type="ARBA" id="ARBA00022614"/>
    </source>
</evidence>
<accession>A0ABR0DCX1</accession>
<keyword evidence="7" id="KW-0472">Membrane</keyword>
<keyword evidence="5" id="KW-0677">Repeat</keyword>
<keyword evidence="4 9" id="KW-0732">Signal</keyword>
<dbReference type="InterPro" id="IPR013210">
    <property type="entry name" value="LRR_N_plant-typ"/>
</dbReference>
<evidence type="ECO:0000256" key="7">
    <source>
        <dbReference type="ARBA" id="ARBA00023136"/>
    </source>
</evidence>
<dbReference type="InterPro" id="IPR032675">
    <property type="entry name" value="LRR_dom_sf"/>
</dbReference>
<evidence type="ECO:0000256" key="9">
    <source>
        <dbReference type="SAM" id="SignalP"/>
    </source>
</evidence>
<dbReference type="InterPro" id="IPR046956">
    <property type="entry name" value="RLP23-like"/>
</dbReference>
<evidence type="ECO:0000259" key="10">
    <source>
        <dbReference type="Pfam" id="PF08263"/>
    </source>
</evidence>
<evidence type="ECO:0000256" key="4">
    <source>
        <dbReference type="ARBA" id="ARBA00022729"/>
    </source>
</evidence>